<organism evidence="2 3">
    <name type="scientific">Bifidobacterium dentium (strain ATCC 27534 / DSM 20436 / JCM 1195 / Bd1)</name>
    <dbReference type="NCBI Taxonomy" id="401473"/>
    <lineage>
        <taxon>Bacteria</taxon>
        <taxon>Bacillati</taxon>
        <taxon>Actinomycetota</taxon>
        <taxon>Actinomycetes</taxon>
        <taxon>Bifidobacteriales</taxon>
        <taxon>Bifidobacteriaceae</taxon>
        <taxon>Bifidobacterium</taxon>
    </lineage>
</organism>
<feature type="transmembrane region" description="Helical" evidence="1">
    <location>
        <begin position="222"/>
        <end position="242"/>
    </location>
</feature>
<proteinExistence type="predicted"/>
<feature type="transmembrane region" description="Helical" evidence="1">
    <location>
        <begin position="441"/>
        <end position="463"/>
    </location>
</feature>
<dbReference type="EMBL" id="CP001750">
    <property type="protein sequence ID" value="ADB10416.1"/>
    <property type="molecule type" value="Genomic_DNA"/>
</dbReference>
<feature type="transmembrane region" description="Helical" evidence="1">
    <location>
        <begin position="384"/>
        <end position="403"/>
    </location>
</feature>
<dbReference type="HOGENOM" id="CLU_419599_0_0_11"/>
<feature type="transmembrane region" description="Helical" evidence="1">
    <location>
        <begin position="20"/>
        <end position="38"/>
    </location>
</feature>
<feature type="transmembrane region" description="Helical" evidence="1">
    <location>
        <begin position="76"/>
        <end position="96"/>
    </location>
</feature>
<feature type="transmembrane region" description="Helical" evidence="1">
    <location>
        <begin position="297"/>
        <end position="318"/>
    </location>
</feature>
<accession>D2Q651</accession>
<protein>
    <submittedName>
        <fullName evidence="2">Uncharacterized protein</fullName>
    </submittedName>
</protein>
<gene>
    <name evidence="2" type="ordered locus">BDP_1831</name>
</gene>
<feature type="transmembrane region" description="Helical" evidence="1">
    <location>
        <begin position="263"/>
        <end position="285"/>
    </location>
</feature>
<feature type="transmembrane region" description="Helical" evidence="1">
    <location>
        <begin position="354"/>
        <end position="372"/>
    </location>
</feature>
<dbReference type="eggNOG" id="ENOG502ZBA9">
    <property type="taxonomic scope" value="Bacteria"/>
</dbReference>
<keyword evidence="1" id="KW-0812">Transmembrane</keyword>
<name>D2Q651_BIFDB</name>
<sequence>MKNKQRIQRNVPSEIAAHRVSCYVAAALLLIWCVLLIIPPTRSFAVQLLGICGFCGVCIGTLRLTSLWPAIRFLRAKSVAAIAVASIAAVVFYAWYFSLYHYYPTWDRINYWSMTVRFNAETSTSLVHTIKDVYWSINNSDYNDLLCWVAALPTRLAPQWTTTFFVLTILFLLPASFIITTFVYMHAATSTQCQTMVLVTIYAAILCLPAFVRPVLIGYDDVVVLLLFVIVLAGVFDSHILHSTPLRIALGIGLAGTFLLRRWFIYACLGLTVAAIVYWGCKIALTTANCRRTLFSALIRAMLTIGVTTVVCLVPFPGFLRKSLFGNQSVAYQAWTIFTSYQAKFINIGQTVGWLWLAIAVAGLAFTAFTGFRHHESHLLQLTSLQGAMLVGAAVGALLFWQIQDFSPQHWYIVCVFIIVSYCLPLVSWLNVIQGTVAGRVASAGVVLVSLIGLCHGIGAFTFPEPVDRALSYVTGTTITTPTRSNDLAEKRQLVSYLRQQTKGKRLVYFAAASDDLNSTLPFSTCLPECIVSPFPVANADVDSYSGFNMQFFDAQYVVVSQPVSLHMNPNNEQLVTTLNKTVQNSNSVVGKHYTKMKAFTFDHGVTAIVYARTSEYSRADIQQIAKIIGNLNSPSQSLFRQQFREYLASKEH</sequence>
<keyword evidence="1" id="KW-0472">Membrane</keyword>
<dbReference type="AlphaFoldDB" id="D2Q651"/>
<dbReference type="KEGG" id="bde:BDP_1831"/>
<dbReference type="Proteomes" id="UP000008693">
    <property type="component" value="Chromosome"/>
</dbReference>
<feature type="transmembrane region" description="Helical" evidence="1">
    <location>
        <begin position="409"/>
        <end position="429"/>
    </location>
</feature>
<keyword evidence="1" id="KW-1133">Transmembrane helix</keyword>
<reference evidence="2 3" key="1">
    <citation type="journal article" date="2009" name="PLoS Genet.">
        <title>The Bifidobacterium dentium Bd1 genome sequence reflects its genetic adaptation to the human oral cavity.</title>
        <authorList>
            <person name="Ventura M."/>
            <person name="Turroni F."/>
            <person name="Zomer A."/>
            <person name="Foroni E."/>
            <person name="Giubellini V."/>
            <person name="Bottacini F."/>
            <person name="Canchaya C."/>
            <person name="Claesson M.J."/>
            <person name="He F."/>
            <person name="Mantzourani M."/>
            <person name="Mulas L."/>
            <person name="Ferrarini A."/>
            <person name="Gao B."/>
            <person name="Delledonne M."/>
            <person name="Henrissat B."/>
            <person name="Coutinho P."/>
            <person name="Oggioni M."/>
            <person name="Gupta R.S."/>
            <person name="Zhang Z."/>
            <person name="Beighton D."/>
            <person name="Fitzgerald G.F."/>
            <person name="O'Toole P.W."/>
            <person name="van Sinderen D."/>
        </authorList>
    </citation>
    <scope>NUCLEOTIDE SEQUENCE [LARGE SCALE GENOMIC DNA]</scope>
    <source>
        <strain evidence="3">ATCC 27534 / DSM 20436 / JCM 1195 / Bd1</strain>
    </source>
</reference>
<evidence type="ECO:0000313" key="3">
    <source>
        <dbReference type="Proteomes" id="UP000008693"/>
    </source>
</evidence>
<feature type="transmembrane region" description="Helical" evidence="1">
    <location>
        <begin position="44"/>
        <end position="64"/>
    </location>
</feature>
<evidence type="ECO:0000256" key="1">
    <source>
        <dbReference type="SAM" id="Phobius"/>
    </source>
</evidence>
<dbReference type="STRING" id="401473.BDP_1831"/>
<feature type="transmembrane region" description="Helical" evidence="1">
    <location>
        <begin position="164"/>
        <end position="184"/>
    </location>
</feature>
<feature type="transmembrane region" description="Helical" evidence="1">
    <location>
        <begin position="196"/>
        <end position="216"/>
    </location>
</feature>
<evidence type="ECO:0000313" key="2">
    <source>
        <dbReference type="EMBL" id="ADB10416.1"/>
    </source>
</evidence>
<keyword evidence="3" id="KW-1185">Reference proteome</keyword>